<dbReference type="SUPFAM" id="SSF54001">
    <property type="entry name" value="Cysteine proteinases"/>
    <property type="match status" value="1"/>
</dbReference>
<gene>
    <name evidence="1" type="ORF">B5F97_06635</name>
</gene>
<dbReference type="RefSeq" id="WP_087425825.1">
    <property type="nucleotide sequence ID" value="NZ_NFII01000004.1"/>
</dbReference>
<proteinExistence type="predicted"/>
<sequence>MKNNTHITPFAISLFSLLFLSACKDNPPKEGLHLPQELFREGDIVFRRGTGFTSRIVLAADSEGRYSHTGILKKERGVWYVIHAVPGEPDFKGDADRIKMEPVERFFDAGKAARGAVMHVQADSALACGAARSALGLFRKHLLFDHDYDLNDTTEMYCTELIDYVYRKEGIDLSEGRTTSVNIPGMSGDYLMPNDIAQSGRLCLIYCF</sequence>
<evidence type="ECO:0000313" key="2">
    <source>
        <dbReference type="Proteomes" id="UP000195386"/>
    </source>
</evidence>
<reference evidence="2" key="1">
    <citation type="submission" date="2017-04" db="EMBL/GenBank/DDBJ databases">
        <title>Function of individual gut microbiota members based on whole genome sequencing of pure cultures obtained from chicken caecum.</title>
        <authorList>
            <person name="Medvecky M."/>
            <person name="Cejkova D."/>
            <person name="Polansky O."/>
            <person name="Karasova D."/>
            <person name="Kubasova T."/>
            <person name="Cizek A."/>
            <person name="Rychlik I."/>
        </authorList>
    </citation>
    <scope>NUCLEOTIDE SEQUENCE [LARGE SCALE GENOMIC DNA]</scope>
    <source>
        <strain evidence="2">An43</strain>
    </source>
</reference>
<name>A0A1Y3YVM1_9BACE</name>
<organism evidence="1 2">
    <name type="scientific">Bacteroides clarus</name>
    <dbReference type="NCBI Taxonomy" id="626929"/>
    <lineage>
        <taxon>Bacteria</taxon>
        <taxon>Pseudomonadati</taxon>
        <taxon>Bacteroidota</taxon>
        <taxon>Bacteroidia</taxon>
        <taxon>Bacteroidales</taxon>
        <taxon>Bacteroidaceae</taxon>
        <taxon>Bacteroides</taxon>
    </lineage>
</organism>
<comment type="caution">
    <text evidence="1">The sequence shown here is derived from an EMBL/GenBank/DDBJ whole genome shotgun (WGS) entry which is preliminary data.</text>
</comment>
<dbReference type="InterPro" id="IPR038765">
    <property type="entry name" value="Papain-like_cys_pep_sf"/>
</dbReference>
<protein>
    <recommendedName>
        <fullName evidence="3">Orthopoxovirus protein, PF05708 family</fullName>
    </recommendedName>
</protein>
<dbReference type="EMBL" id="NFII01000004">
    <property type="protein sequence ID" value="OUO01923.1"/>
    <property type="molecule type" value="Genomic_DNA"/>
</dbReference>
<dbReference type="Gene3D" id="3.90.1720.10">
    <property type="entry name" value="endopeptidase domain like (from Nostoc punctiforme)"/>
    <property type="match status" value="1"/>
</dbReference>
<evidence type="ECO:0000313" key="1">
    <source>
        <dbReference type="EMBL" id="OUO01923.1"/>
    </source>
</evidence>
<dbReference type="AlphaFoldDB" id="A0A1Y3YVM1"/>
<evidence type="ECO:0008006" key="3">
    <source>
        <dbReference type="Google" id="ProtNLM"/>
    </source>
</evidence>
<dbReference type="PROSITE" id="PS51257">
    <property type="entry name" value="PROKAR_LIPOPROTEIN"/>
    <property type="match status" value="1"/>
</dbReference>
<accession>A0A1Y3YVM1</accession>
<dbReference type="Proteomes" id="UP000195386">
    <property type="component" value="Unassembled WGS sequence"/>
</dbReference>